<protein>
    <submittedName>
        <fullName evidence="2">Uncharacterized protein</fullName>
    </submittedName>
</protein>
<sequence length="136" mass="14921">MLGAPRAPQPWEGSTRSAAHTHSPPPALAPMWGLAGIPTEDGNFAFLSPSERESTDLAAKRMDKWLRNSAVLQPRAVPRDCRALISEASQAHKEERVSGISGRHFRQAFRAGISGRDFRQAFLRPRAVAEAIPPRC</sequence>
<proteinExistence type="predicted"/>
<accession>A0A3L8Q9F4</accession>
<evidence type="ECO:0000256" key="1">
    <source>
        <dbReference type="SAM" id="MobiDB-lite"/>
    </source>
</evidence>
<organism evidence="2 3">
    <name type="scientific">Chloebia gouldiae</name>
    <name type="common">Gouldian finch</name>
    <name type="synonym">Erythrura gouldiae</name>
    <dbReference type="NCBI Taxonomy" id="44316"/>
    <lineage>
        <taxon>Eukaryota</taxon>
        <taxon>Metazoa</taxon>
        <taxon>Chordata</taxon>
        <taxon>Craniata</taxon>
        <taxon>Vertebrata</taxon>
        <taxon>Euteleostomi</taxon>
        <taxon>Archelosauria</taxon>
        <taxon>Archosauria</taxon>
        <taxon>Dinosauria</taxon>
        <taxon>Saurischia</taxon>
        <taxon>Theropoda</taxon>
        <taxon>Coelurosauria</taxon>
        <taxon>Aves</taxon>
        <taxon>Neognathae</taxon>
        <taxon>Neoaves</taxon>
        <taxon>Telluraves</taxon>
        <taxon>Australaves</taxon>
        <taxon>Passeriformes</taxon>
        <taxon>Passeroidea</taxon>
        <taxon>Passeridae</taxon>
        <taxon>Chloebia</taxon>
    </lineage>
</organism>
<reference evidence="2 3" key="1">
    <citation type="journal article" date="2018" name="Proc. R. Soc. B">
        <title>A non-coding region near Follistatin controls head colour polymorphism in the Gouldian finch.</title>
        <authorList>
            <person name="Toomey M.B."/>
            <person name="Marques C.I."/>
            <person name="Andrade P."/>
            <person name="Araujo P.M."/>
            <person name="Sabatino S."/>
            <person name="Gazda M.A."/>
            <person name="Afonso S."/>
            <person name="Lopes R.J."/>
            <person name="Corbo J.C."/>
            <person name="Carneiro M."/>
        </authorList>
    </citation>
    <scope>NUCLEOTIDE SEQUENCE [LARGE SCALE GENOMIC DNA]</scope>
    <source>
        <strain evidence="2">Red01</strain>
        <tissue evidence="2">Muscle</tissue>
    </source>
</reference>
<dbReference type="AlphaFoldDB" id="A0A3L8Q9F4"/>
<comment type="caution">
    <text evidence="2">The sequence shown here is derived from an EMBL/GenBank/DDBJ whole genome shotgun (WGS) entry which is preliminary data.</text>
</comment>
<gene>
    <name evidence="2" type="ORF">DV515_00017851</name>
</gene>
<keyword evidence="3" id="KW-1185">Reference proteome</keyword>
<evidence type="ECO:0000313" key="3">
    <source>
        <dbReference type="Proteomes" id="UP000276834"/>
    </source>
</evidence>
<feature type="region of interest" description="Disordered" evidence="1">
    <location>
        <begin position="1"/>
        <end position="31"/>
    </location>
</feature>
<name>A0A3L8Q9F4_CHLGU</name>
<evidence type="ECO:0000313" key="2">
    <source>
        <dbReference type="EMBL" id="RLV63849.1"/>
    </source>
</evidence>
<dbReference type="Proteomes" id="UP000276834">
    <property type="component" value="Unassembled WGS sequence"/>
</dbReference>
<dbReference type="EMBL" id="QUSF01001799">
    <property type="protein sequence ID" value="RLV63849.1"/>
    <property type="molecule type" value="Genomic_DNA"/>
</dbReference>